<dbReference type="Gene3D" id="3.40.50.720">
    <property type="entry name" value="NAD(P)-binding Rossmann-like Domain"/>
    <property type="match status" value="1"/>
</dbReference>
<dbReference type="EMBL" id="JACBZO010000001">
    <property type="protein sequence ID" value="NYI42310.1"/>
    <property type="molecule type" value="Genomic_DNA"/>
</dbReference>
<dbReference type="RefSeq" id="WP_062074161.1">
    <property type="nucleotide sequence ID" value="NZ_BBRC01000002.1"/>
</dbReference>
<reference evidence="2 3" key="1">
    <citation type="submission" date="2020-07" db="EMBL/GenBank/DDBJ databases">
        <title>Sequencing the genomes of 1000 actinobacteria strains.</title>
        <authorList>
            <person name="Klenk H.-P."/>
        </authorList>
    </citation>
    <scope>NUCLEOTIDE SEQUENCE [LARGE SCALE GENOMIC DNA]</scope>
    <source>
        <strain evidence="2 3">DSM 19970</strain>
    </source>
</reference>
<dbReference type="CDD" id="cd08288">
    <property type="entry name" value="MDR_yhdh"/>
    <property type="match status" value="1"/>
</dbReference>
<name>A0A7Y9ZE43_9MICO</name>
<dbReference type="SUPFAM" id="SSF50129">
    <property type="entry name" value="GroES-like"/>
    <property type="match status" value="1"/>
</dbReference>
<dbReference type="InterPro" id="IPR013149">
    <property type="entry name" value="ADH-like_C"/>
</dbReference>
<proteinExistence type="predicted"/>
<dbReference type="InterPro" id="IPR011032">
    <property type="entry name" value="GroES-like_sf"/>
</dbReference>
<dbReference type="PANTHER" id="PTHR43677">
    <property type="entry name" value="SHORT-CHAIN DEHYDROGENASE/REDUCTASE"/>
    <property type="match status" value="1"/>
</dbReference>
<comment type="caution">
    <text evidence="2">The sequence shown here is derived from an EMBL/GenBank/DDBJ whole genome shotgun (WGS) entry which is preliminary data.</text>
</comment>
<dbReference type="AlphaFoldDB" id="A0A7Y9ZE43"/>
<sequence>MTSFPAWVIRKEDGKNAAILEQVADSMLDDLDTTVRVLFSGINYKDALALHGRPGVVRRTPLIAGIDLVGEVVASTHSRWAAGDIVTLNGAGLGEDLNGGLAGLAHVKGDDLIAVPDTFTPTQAAAIGTAGFTAALSLLALERNGLEPECGPVLVTGAGGGVGSIAIALLSRAGYEVVAATGRADALGGRLIALGAAEVIDRASLESPGRPLGTQRWSGVIDSVGGTILANALASLNAGGVAATCGLAAGADLPTTVLPFILRGITLAGIDSVHTAPALRHDAWELLANDLDPQLVDAVTRIVDLADAQDAAAELLEGRGTGRTVVAIAPEH</sequence>
<keyword evidence="3" id="KW-1185">Reference proteome</keyword>
<evidence type="ECO:0000313" key="3">
    <source>
        <dbReference type="Proteomes" id="UP000547973"/>
    </source>
</evidence>
<accession>A0A7Y9ZE43</accession>
<gene>
    <name evidence="2" type="ORF">BKA03_002429</name>
</gene>
<dbReference type="Proteomes" id="UP000547973">
    <property type="component" value="Unassembled WGS sequence"/>
</dbReference>
<dbReference type="PANTHER" id="PTHR43677:SF1">
    <property type="entry name" value="ACRYLYL-COA REDUCTASE ACUI-RELATED"/>
    <property type="match status" value="1"/>
</dbReference>
<evidence type="ECO:0000259" key="1">
    <source>
        <dbReference type="SMART" id="SM00829"/>
    </source>
</evidence>
<evidence type="ECO:0000313" key="2">
    <source>
        <dbReference type="EMBL" id="NYI42310.1"/>
    </source>
</evidence>
<dbReference type="InterPro" id="IPR014188">
    <property type="entry name" value="Acrylyl-CoA_reductase_AcuI"/>
</dbReference>
<dbReference type="SUPFAM" id="SSF51735">
    <property type="entry name" value="NAD(P)-binding Rossmann-fold domains"/>
    <property type="match status" value="1"/>
</dbReference>
<organism evidence="2 3">
    <name type="scientific">Demequina lutea</name>
    <dbReference type="NCBI Taxonomy" id="431489"/>
    <lineage>
        <taxon>Bacteria</taxon>
        <taxon>Bacillati</taxon>
        <taxon>Actinomycetota</taxon>
        <taxon>Actinomycetes</taxon>
        <taxon>Micrococcales</taxon>
        <taxon>Demequinaceae</taxon>
        <taxon>Demequina</taxon>
    </lineage>
</organism>
<dbReference type="InterPro" id="IPR036291">
    <property type="entry name" value="NAD(P)-bd_dom_sf"/>
</dbReference>
<feature type="domain" description="Enoyl reductase (ER)" evidence="1">
    <location>
        <begin position="14"/>
        <end position="326"/>
    </location>
</feature>
<dbReference type="OrthoDB" id="9782155at2"/>
<dbReference type="Gene3D" id="3.90.180.10">
    <property type="entry name" value="Medium-chain alcohol dehydrogenases, catalytic domain"/>
    <property type="match status" value="1"/>
</dbReference>
<dbReference type="NCBIfam" id="TIGR02823">
    <property type="entry name" value="oxido_YhdH"/>
    <property type="match status" value="1"/>
</dbReference>
<dbReference type="Pfam" id="PF00107">
    <property type="entry name" value="ADH_zinc_N"/>
    <property type="match status" value="1"/>
</dbReference>
<dbReference type="InterPro" id="IPR051397">
    <property type="entry name" value="Zn-ADH-like_protein"/>
</dbReference>
<dbReference type="InterPro" id="IPR013154">
    <property type="entry name" value="ADH-like_N"/>
</dbReference>
<keyword evidence="2" id="KW-0560">Oxidoreductase</keyword>
<dbReference type="EC" id="1.3.1.-" evidence="2"/>
<dbReference type="InterPro" id="IPR020843">
    <property type="entry name" value="ER"/>
</dbReference>
<dbReference type="GO" id="GO:0043957">
    <property type="term" value="F:acryloyl-CoA reductase (NADPH) activity"/>
    <property type="evidence" value="ECO:0007669"/>
    <property type="project" value="TreeGrafter"/>
</dbReference>
<protein>
    <submittedName>
        <fullName evidence="2">Acrylyl-CoA reductase (NADPH)</fullName>
        <ecNumber evidence="2">1.3.1.-</ecNumber>
    </submittedName>
</protein>
<dbReference type="SMART" id="SM00829">
    <property type="entry name" value="PKS_ER"/>
    <property type="match status" value="1"/>
</dbReference>
<dbReference type="Pfam" id="PF08240">
    <property type="entry name" value="ADH_N"/>
    <property type="match status" value="1"/>
</dbReference>